<sequence length="330" mass="37036">MELDKEQMKNDIIMITKISLQIDYSNRTKVKEIYDALTDRKILKTSIGNNYLKRLEKLYHGENTDHKCVICGQESGDNPIICKNCLNRIQIVRNETASGKEEVSPTEDKKNLQVEANKGIENGMKLLSEHIKNADKFVSDTAKVVSEKSNKVIQTVNEKSIDKNPISSKNKKWIWVIGILFVCYIISKAFGLDSSINEDDMITLIGQNVSDINKLYGEGKLYDAINAVTYSNGLAVNYDSEDTLKIIYVSIESPNSETLCNISIGDTVNKATDEMNNLEAKIIEEKAAAGYSVEERGYRVYSVDYDGKTMICSVNFQGGVVTRVACYEKE</sequence>
<keyword evidence="1" id="KW-0812">Transmembrane</keyword>
<proteinExistence type="predicted"/>
<gene>
    <name evidence="2" type="ORF">HHT355_1886</name>
</gene>
<evidence type="ECO:0000313" key="3">
    <source>
        <dbReference type="Proteomes" id="UP000236497"/>
    </source>
</evidence>
<accession>A0A0H5SJ30</accession>
<dbReference type="RefSeq" id="WP_103203185.1">
    <property type="nucleotide sequence ID" value="NZ_CVTD020000019.1"/>
</dbReference>
<reference evidence="2 3" key="1">
    <citation type="submission" date="2015-06" db="EMBL/GenBank/DDBJ databases">
        <authorList>
            <person name="Wibberg Daniel"/>
        </authorList>
    </citation>
    <scope>NUCLEOTIDE SEQUENCE [LARGE SCALE GENOMIC DNA]</scope>
    <source>
        <strain evidence="2 3">T3/55T</strain>
    </source>
</reference>
<dbReference type="Proteomes" id="UP000236497">
    <property type="component" value="Unassembled WGS sequence"/>
</dbReference>
<dbReference type="EMBL" id="CVTD020000019">
    <property type="protein sequence ID" value="CRZ35085.1"/>
    <property type="molecule type" value="Genomic_DNA"/>
</dbReference>
<dbReference type="AlphaFoldDB" id="A0A0H5SJ30"/>
<feature type="transmembrane region" description="Helical" evidence="1">
    <location>
        <begin position="173"/>
        <end position="192"/>
    </location>
</feature>
<evidence type="ECO:0000313" key="2">
    <source>
        <dbReference type="EMBL" id="CRZ35085.1"/>
    </source>
</evidence>
<protein>
    <submittedName>
        <fullName evidence="2">Uncharacterized protein</fullName>
    </submittedName>
</protein>
<organism evidence="2 3">
    <name type="scientific">Herbinix hemicellulosilytica</name>
    <dbReference type="NCBI Taxonomy" id="1564487"/>
    <lineage>
        <taxon>Bacteria</taxon>
        <taxon>Bacillati</taxon>
        <taxon>Bacillota</taxon>
        <taxon>Clostridia</taxon>
        <taxon>Lachnospirales</taxon>
        <taxon>Lachnospiraceae</taxon>
        <taxon>Herbinix</taxon>
    </lineage>
</organism>
<keyword evidence="1" id="KW-1133">Transmembrane helix</keyword>
<keyword evidence="1" id="KW-0472">Membrane</keyword>
<evidence type="ECO:0000256" key="1">
    <source>
        <dbReference type="SAM" id="Phobius"/>
    </source>
</evidence>
<name>A0A0H5SJ30_HERHM</name>
<keyword evidence="3" id="KW-1185">Reference proteome</keyword>